<name>A0A4Y8L7H4_9BACT</name>
<dbReference type="OrthoDB" id="9814548at2"/>
<proteinExistence type="predicted"/>
<dbReference type="Proteomes" id="UP000297861">
    <property type="component" value="Unassembled WGS sequence"/>
</dbReference>
<feature type="signal peptide" evidence="1">
    <location>
        <begin position="1"/>
        <end position="20"/>
    </location>
</feature>
<organism evidence="2 3">
    <name type="scientific">Dysgonomonas capnocytophagoides</name>
    <dbReference type="NCBI Taxonomy" id="45254"/>
    <lineage>
        <taxon>Bacteria</taxon>
        <taxon>Pseudomonadati</taxon>
        <taxon>Bacteroidota</taxon>
        <taxon>Bacteroidia</taxon>
        <taxon>Bacteroidales</taxon>
        <taxon>Dysgonomonadaceae</taxon>
        <taxon>Dysgonomonas</taxon>
    </lineage>
</organism>
<protein>
    <submittedName>
        <fullName evidence="2">Uncharacterized protein</fullName>
    </submittedName>
</protein>
<accession>A0A4Y8L7H4</accession>
<comment type="caution">
    <text evidence="2">The sequence shown here is derived from an EMBL/GenBank/DDBJ whole genome shotgun (WGS) entry which is preliminary data.</text>
</comment>
<dbReference type="GO" id="GO:0003755">
    <property type="term" value="F:peptidyl-prolyl cis-trans isomerase activity"/>
    <property type="evidence" value="ECO:0007669"/>
    <property type="project" value="InterPro"/>
</dbReference>
<dbReference type="AlphaFoldDB" id="A0A4Y8L7H4"/>
<keyword evidence="1" id="KW-0732">Signal</keyword>
<feature type="chain" id="PRO_5021194550" evidence="1">
    <location>
        <begin position="21"/>
        <end position="222"/>
    </location>
</feature>
<dbReference type="InterPro" id="IPR046357">
    <property type="entry name" value="PPIase_dom_sf"/>
</dbReference>
<dbReference type="SUPFAM" id="SSF54534">
    <property type="entry name" value="FKBP-like"/>
    <property type="match status" value="1"/>
</dbReference>
<keyword evidence="3" id="KW-1185">Reference proteome</keyword>
<dbReference type="PROSITE" id="PS51257">
    <property type="entry name" value="PROKAR_LIPOPROTEIN"/>
    <property type="match status" value="1"/>
</dbReference>
<evidence type="ECO:0000313" key="2">
    <source>
        <dbReference type="EMBL" id="TFD98018.1"/>
    </source>
</evidence>
<gene>
    <name evidence="2" type="ORF">E2605_05210</name>
</gene>
<reference evidence="2 3" key="1">
    <citation type="submission" date="2019-03" db="EMBL/GenBank/DDBJ databases">
        <title>San Antonio Military Medical Center submission to MRSN (WRAIR), pending publication.</title>
        <authorList>
            <person name="Blyth D.M."/>
            <person name="Mccarthy S.L."/>
            <person name="Schall S.E."/>
            <person name="Stam J.A."/>
            <person name="Ong A.C."/>
            <person name="Mcgann P.T."/>
        </authorList>
    </citation>
    <scope>NUCLEOTIDE SEQUENCE [LARGE SCALE GENOMIC DNA]</scope>
    <source>
        <strain evidence="2 3">MRSN571793</strain>
    </source>
</reference>
<dbReference type="STRING" id="1121485.GCA_000426485_02501"/>
<dbReference type="Gene3D" id="3.10.50.40">
    <property type="match status" value="1"/>
</dbReference>
<dbReference type="RefSeq" id="WP_026626393.1">
    <property type="nucleotide sequence ID" value="NZ_AP028867.1"/>
</dbReference>
<evidence type="ECO:0000313" key="3">
    <source>
        <dbReference type="Proteomes" id="UP000297861"/>
    </source>
</evidence>
<evidence type="ECO:0000256" key="1">
    <source>
        <dbReference type="SAM" id="SignalP"/>
    </source>
</evidence>
<sequence length="222" mass="25518">MKKKTYYSTLFLLFAFSLFIGVSCVDDDDNNDVTIDEEWKALNEKRFSDSIKASGWEALESQTKEGSLYWKKSSVITDSDIALRMTVDAKPEFTDTVEVRFEVWYYDKDNKKIIAASTENPSYYSLMANPNKNPYKVCVNRRVTSTTATTEYYRFSSGASAIDLRTDAWATLIQDMKLNEEREAIVPYNLGYYGVAQTYIPAYTMLRYRIKLLKIIPMAGLS</sequence>
<dbReference type="EMBL" id="SOML01000002">
    <property type="protein sequence ID" value="TFD98018.1"/>
    <property type="molecule type" value="Genomic_DNA"/>
</dbReference>